<dbReference type="AlphaFoldDB" id="A0A832T5R3"/>
<reference evidence="1" key="1">
    <citation type="journal article" date="2020" name="bioRxiv">
        <title>A rank-normalized archaeal taxonomy based on genome phylogeny resolves widespread incomplete and uneven classifications.</title>
        <authorList>
            <person name="Rinke C."/>
            <person name="Chuvochina M."/>
            <person name="Mussig A.J."/>
            <person name="Chaumeil P.-A."/>
            <person name="Waite D.W."/>
            <person name="Whitman W.B."/>
            <person name="Parks D.H."/>
            <person name="Hugenholtz P."/>
        </authorList>
    </citation>
    <scope>NUCLEOTIDE SEQUENCE</scope>
    <source>
        <strain evidence="1">UBA8849</strain>
    </source>
</reference>
<evidence type="ECO:0000313" key="1">
    <source>
        <dbReference type="EMBL" id="HII59534.1"/>
    </source>
</evidence>
<name>A0A832T5R3_9EURY</name>
<evidence type="ECO:0000313" key="2">
    <source>
        <dbReference type="Proteomes" id="UP000645676"/>
    </source>
</evidence>
<dbReference type="Proteomes" id="UP000645676">
    <property type="component" value="Unassembled WGS sequence"/>
</dbReference>
<comment type="caution">
    <text evidence="1">The sequence shown here is derived from an EMBL/GenBank/DDBJ whole genome shotgun (WGS) entry which is preliminary data.</text>
</comment>
<protein>
    <submittedName>
        <fullName evidence="1">Uncharacterized protein</fullName>
    </submittedName>
</protein>
<organism evidence="1 2">
    <name type="scientific">Methanocaldococcus jannaschii</name>
    <dbReference type="NCBI Taxonomy" id="2190"/>
    <lineage>
        <taxon>Archaea</taxon>
        <taxon>Methanobacteriati</taxon>
        <taxon>Methanobacteriota</taxon>
        <taxon>Methanomada group</taxon>
        <taxon>Methanococci</taxon>
        <taxon>Methanococcales</taxon>
        <taxon>Methanocaldococcaceae</taxon>
        <taxon>Methanocaldococcus</taxon>
    </lineage>
</organism>
<accession>A0A832T5R3</accession>
<sequence length="52" mass="5760">MIIAGTMPIKGLDLTIGKPILKGDKIINNKEFPISMEGRSFDRGCFKNFGVF</sequence>
<gene>
    <name evidence="1" type="ORF">HA335_02965</name>
</gene>
<proteinExistence type="predicted"/>
<dbReference type="EMBL" id="DUJR01000015">
    <property type="protein sequence ID" value="HII59534.1"/>
    <property type="molecule type" value="Genomic_DNA"/>
</dbReference>